<reference evidence="6" key="2">
    <citation type="submission" date="2023-01" db="EMBL/GenBank/DDBJ databases">
        <authorList>
            <person name="Sun Q."/>
            <person name="Evtushenko L."/>
        </authorList>
    </citation>
    <scope>NUCLEOTIDE SEQUENCE</scope>
    <source>
        <strain evidence="6">VKM Ac-1447</strain>
    </source>
</reference>
<dbReference type="EMBL" id="BSEO01000014">
    <property type="protein sequence ID" value="GLJ81208.1"/>
    <property type="molecule type" value="Genomic_DNA"/>
</dbReference>
<dbReference type="InterPro" id="IPR044925">
    <property type="entry name" value="His-Me_finger_sf"/>
</dbReference>
<feature type="domain" description="ENPP1-3/EXOG-like endonuclease/phosphodiesterase" evidence="4">
    <location>
        <begin position="32"/>
        <end position="243"/>
    </location>
</feature>
<feature type="region of interest" description="Disordered" evidence="3">
    <location>
        <begin position="63"/>
        <end position="86"/>
    </location>
</feature>
<dbReference type="CDD" id="cd00091">
    <property type="entry name" value="NUC"/>
    <property type="match status" value="1"/>
</dbReference>
<dbReference type="AlphaFoldDB" id="A0A9W6M438"/>
<evidence type="ECO:0000259" key="4">
    <source>
        <dbReference type="SMART" id="SM00477"/>
    </source>
</evidence>
<dbReference type="Pfam" id="PF01223">
    <property type="entry name" value="Endonuclease_NS"/>
    <property type="match status" value="1"/>
</dbReference>
<dbReference type="SMART" id="SM00892">
    <property type="entry name" value="Endonuclease_NS"/>
    <property type="match status" value="1"/>
</dbReference>
<evidence type="ECO:0008006" key="8">
    <source>
        <dbReference type="Google" id="ProtNLM"/>
    </source>
</evidence>
<dbReference type="InterPro" id="IPR044929">
    <property type="entry name" value="DNA/RNA_non-sp_Endonuclease_sf"/>
</dbReference>
<dbReference type="SMART" id="SM00477">
    <property type="entry name" value="NUC"/>
    <property type="match status" value="1"/>
</dbReference>
<gene>
    <name evidence="6" type="ORF">GCM10017586_28910</name>
</gene>
<feature type="domain" description="DNA/RNA non-specific endonuclease/pyrophosphatase/phosphodiesterase" evidence="5">
    <location>
        <begin position="31"/>
        <end position="243"/>
    </location>
</feature>
<dbReference type="InterPro" id="IPR040255">
    <property type="entry name" value="Non-specific_endonuclease"/>
</dbReference>
<evidence type="ECO:0000256" key="1">
    <source>
        <dbReference type="PIRSR" id="PIRSR640255-1"/>
    </source>
</evidence>
<sequence>MTSRDGYAADFLGSAVPLPRPADDRPLRDLAYPHFSVLLDPARRLAVSTGVNIDGSSLRDVPRSGDWHLDPRVPAGEQAGNELYRDNDYDRGHLVRRRDPGWGAPDRARAATEATFAYPNAAPQAAAFNQSPELWVGLEDHVLAYAEANGRRVSVFTAPALASDDPVYRGILIPRRFWKVAAWNAADPGESPRLAAAGFVLDQTAMLVRTAVPPLAGFRTFQVPIADIGELAGVDLGPLVAADVARATLRAPEWMPLTSLSQVVLA</sequence>
<reference evidence="6" key="1">
    <citation type="journal article" date="2014" name="Int. J. Syst. Evol. Microbiol.">
        <title>Complete genome sequence of Corynebacterium casei LMG S-19264T (=DSM 44701T), isolated from a smear-ripened cheese.</title>
        <authorList>
            <consortium name="US DOE Joint Genome Institute (JGI-PGF)"/>
            <person name="Walter F."/>
            <person name="Albersmeier A."/>
            <person name="Kalinowski J."/>
            <person name="Ruckert C."/>
        </authorList>
    </citation>
    <scope>NUCLEOTIDE SEQUENCE</scope>
    <source>
        <strain evidence="6">VKM Ac-1447</strain>
    </source>
</reference>
<dbReference type="PANTHER" id="PTHR13966">
    <property type="entry name" value="ENDONUCLEASE RELATED"/>
    <property type="match status" value="1"/>
</dbReference>
<dbReference type="GO" id="GO:0016787">
    <property type="term" value="F:hydrolase activity"/>
    <property type="evidence" value="ECO:0007669"/>
    <property type="project" value="InterPro"/>
</dbReference>
<dbReference type="InterPro" id="IPR020821">
    <property type="entry name" value="ENPP1-3/EXOG-like_nuc-like"/>
</dbReference>
<accession>A0A9W6M438</accession>
<dbReference type="Proteomes" id="UP001142317">
    <property type="component" value="Unassembled WGS sequence"/>
</dbReference>
<keyword evidence="7" id="KW-1185">Reference proteome</keyword>
<proteinExistence type="predicted"/>
<feature type="binding site" evidence="2">
    <location>
        <position position="129"/>
    </location>
    <ligand>
        <name>Mg(2+)</name>
        <dbReference type="ChEBI" id="CHEBI:18420"/>
        <note>catalytic</note>
    </ligand>
</feature>
<dbReference type="SUPFAM" id="SSF54060">
    <property type="entry name" value="His-Me finger endonucleases"/>
    <property type="match status" value="1"/>
</dbReference>
<dbReference type="GO" id="GO:0003676">
    <property type="term" value="F:nucleic acid binding"/>
    <property type="evidence" value="ECO:0007669"/>
    <property type="project" value="InterPro"/>
</dbReference>
<dbReference type="PANTHER" id="PTHR13966:SF5">
    <property type="entry name" value="ENDONUCLEASE G, MITOCHONDRIAL"/>
    <property type="match status" value="1"/>
</dbReference>
<evidence type="ECO:0000256" key="3">
    <source>
        <dbReference type="SAM" id="MobiDB-lite"/>
    </source>
</evidence>
<dbReference type="GO" id="GO:0046872">
    <property type="term" value="F:metal ion binding"/>
    <property type="evidence" value="ECO:0007669"/>
    <property type="project" value="UniProtKB-KW"/>
</dbReference>
<evidence type="ECO:0000259" key="5">
    <source>
        <dbReference type="SMART" id="SM00892"/>
    </source>
</evidence>
<feature type="active site" description="Proton acceptor" evidence="1">
    <location>
        <position position="93"/>
    </location>
</feature>
<evidence type="ECO:0000313" key="7">
    <source>
        <dbReference type="Proteomes" id="UP001142317"/>
    </source>
</evidence>
<dbReference type="Gene3D" id="3.40.570.10">
    <property type="entry name" value="Extracellular Endonuclease, subunit A"/>
    <property type="match status" value="1"/>
</dbReference>
<protein>
    <recommendedName>
        <fullName evidence="8">Endonuclease</fullName>
    </recommendedName>
</protein>
<keyword evidence="2" id="KW-0479">Metal-binding</keyword>
<evidence type="ECO:0000313" key="6">
    <source>
        <dbReference type="EMBL" id="GLJ81208.1"/>
    </source>
</evidence>
<dbReference type="InterPro" id="IPR001604">
    <property type="entry name" value="Endo_G_ENPP1-like_dom"/>
</dbReference>
<name>A0A9W6M438_9MICO</name>
<comment type="caution">
    <text evidence="6">The sequence shown here is derived from an EMBL/GenBank/DDBJ whole genome shotgun (WGS) entry which is preliminary data.</text>
</comment>
<dbReference type="RefSeq" id="WP_210007347.1">
    <property type="nucleotide sequence ID" value="NZ_BSEO01000014.1"/>
</dbReference>
<dbReference type="GO" id="GO:0004519">
    <property type="term" value="F:endonuclease activity"/>
    <property type="evidence" value="ECO:0007669"/>
    <property type="project" value="TreeGrafter"/>
</dbReference>
<organism evidence="6 7">
    <name type="scientific">Microbacterium imperiale</name>
    <dbReference type="NCBI Taxonomy" id="33884"/>
    <lineage>
        <taxon>Bacteria</taxon>
        <taxon>Bacillati</taxon>
        <taxon>Actinomycetota</taxon>
        <taxon>Actinomycetes</taxon>
        <taxon>Micrococcales</taxon>
        <taxon>Microbacteriaceae</taxon>
        <taxon>Microbacterium</taxon>
    </lineage>
</organism>
<evidence type="ECO:0000256" key="2">
    <source>
        <dbReference type="PIRSR" id="PIRSR640255-2"/>
    </source>
</evidence>